<dbReference type="Pfam" id="PF07645">
    <property type="entry name" value="EGF_CA"/>
    <property type="match status" value="1"/>
</dbReference>
<dbReference type="PANTHER" id="PTHR31451">
    <property type="match status" value="1"/>
</dbReference>
<evidence type="ECO:0000256" key="6">
    <source>
        <dbReference type="ARBA" id="ARBA00022536"/>
    </source>
</evidence>
<sequence>MNPFLACFGAIQGNAASDGYFVTISASGDFTLGCNRFFVSGWNQWELIEAGAGAPVLYGASLPTSLTGPALVRKFMDDAVANGFNVMRAWAHTVSSAYALQYAPGQYNENVFQGLDYALDQARQHGLKVVLSFVNNWPGAGGIDEYVSWSGTAKAHEDFFSDANCRQLYKNHVNTIINRVNAINGRRYRDDPTIMAWNLVNEPRCYRCPDALQAFIQEMSAYVKSLGTNHLLTIGEEGFYAASDTAPALTANPQQAFIEEMSAYVKSLDTNHLLTIGEEGFYAASDTARALTANPQQAQTWALNEGQDFIRNHNVPNIDYASFHSWADNWQDTTETFQRGWIQVHAADAAALNKPVILEEFGKQSVPGTDNEGLRDTLYRIVYEEVHANAQAGGAIKGSAFWQWYEDGQVGPSDEGGGSGLYGIRSSSVAFPRIKADAALMKGLSTPVASCPEAKPSPLGAVTGCSSTWVGGRQGTGYEGPSCTLDINECVRQTDGCGANSGCVNTPGSYQCVCHYGYTGDGQTGCTATPAAQQINASFATAGPGQLACSQGSDVQYPPGAPGFGYDPTGSTKSNSALAGGVGSLYPVSAQDCQVACLMAPACDSLTYNPASQQCFLKSGGSSASICPVLYQMCFKFA</sequence>
<dbReference type="GO" id="GO:0005576">
    <property type="term" value="C:extracellular region"/>
    <property type="evidence" value="ECO:0007669"/>
    <property type="project" value="UniProtKB-SubCell"/>
</dbReference>
<comment type="similarity">
    <text evidence="3">Belongs to the glycosyl hydrolase 5 (cellulase A) family.</text>
</comment>
<dbReference type="InterPro" id="IPR018097">
    <property type="entry name" value="EGF_Ca-bd_CS"/>
</dbReference>
<keyword evidence="11" id="KW-0326">Glycosidase</keyword>
<evidence type="ECO:0000256" key="5">
    <source>
        <dbReference type="ARBA" id="ARBA00022525"/>
    </source>
</evidence>
<evidence type="ECO:0000256" key="12">
    <source>
        <dbReference type="PROSITE-ProRule" id="PRU00076"/>
    </source>
</evidence>
<dbReference type="CDD" id="cd00054">
    <property type="entry name" value="EGF_CA"/>
    <property type="match status" value="1"/>
</dbReference>
<dbReference type="InterPro" id="IPR049883">
    <property type="entry name" value="NOTCH1_EGF-like"/>
</dbReference>
<comment type="caution">
    <text evidence="12">Lacks conserved residue(s) required for the propagation of feature annotation.</text>
</comment>
<evidence type="ECO:0000256" key="9">
    <source>
        <dbReference type="ARBA" id="ARBA00022801"/>
    </source>
</evidence>
<dbReference type="GO" id="GO:0006508">
    <property type="term" value="P:proteolysis"/>
    <property type="evidence" value="ECO:0007669"/>
    <property type="project" value="InterPro"/>
</dbReference>
<comment type="catalytic activity">
    <reaction evidence="1">
        <text>Random hydrolysis of (1-&gt;4)-beta-D-mannosidic linkages in mannans, galactomannans and glucomannans.</text>
        <dbReference type="EC" id="3.2.1.78"/>
    </reaction>
</comment>
<dbReference type="PROSITE" id="PS01187">
    <property type="entry name" value="EGF_CA"/>
    <property type="match status" value="1"/>
</dbReference>
<keyword evidence="10" id="KW-1015">Disulfide bond</keyword>
<dbReference type="InterPro" id="IPR000742">
    <property type="entry name" value="EGF"/>
</dbReference>
<evidence type="ECO:0000256" key="10">
    <source>
        <dbReference type="ARBA" id="ARBA00023157"/>
    </source>
</evidence>
<dbReference type="PROSITE" id="PS01186">
    <property type="entry name" value="EGF_2"/>
    <property type="match status" value="1"/>
</dbReference>
<dbReference type="GO" id="GO:0005509">
    <property type="term" value="F:calcium ion binding"/>
    <property type="evidence" value="ECO:0007669"/>
    <property type="project" value="InterPro"/>
</dbReference>
<evidence type="ECO:0000256" key="4">
    <source>
        <dbReference type="ARBA" id="ARBA00012706"/>
    </source>
</evidence>
<dbReference type="GO" id="GO:0000272">
    <property type="term" value="P:polysaccharide catabolic process"/>
    <property type="evidence" value="ECO:0007669"/>
    <property type="project" value="InterPro"/>
</dbReference>
<keyword evidence="15" id="KW-1185">Reference proteome</keyword>
<dbReference type="SUPFAM" id="SSF57196">
    <property type="entry name" value="EGF/Laminin"/>
    <property type="match status" value="1"/>
</dbReference>
<evidence type="ECO:0000256" key="11">
    <source>
        <dbReference type="ARBA" id="ARBA00023295"/>
    </source>
</evidence>
<organism evidence="14 15">
    <name type="scientific">[Myrmecia] bisecta</name>
    <dbReference type="NCBI Taxonomy" id="41462"/>
    <lineage>
        <taxon>Eukaryota</taxon>
        <taxon>Viridiplantae</taxon>
        <taxon>Chlorophyta</taxon>
        <taxon>core chlorophytes</taxon>
        <taxon>Trebouxiophyceae</taxon>
        <taxon>Trebouxiales</taxon>
        <taxon>Trebouxiaceae</taxon>
        <taxon>Myrmecia</taxon>
    </lineage>
</organism>
<dbReference type="InterPro" id="IPR001881">
    <property type="entry name" value="EGF-like_Ca-bd_dom"/>
</dbReference>
<dbReference type="EMBL" id="JALJOR010000014">
    <property type="protein sequence ID" value="KAK9806092.1"/>
    <property type="molecule type" value="Genomic_DNA"/>
</dbReference>
<dbReference type="InterPro" id="IPR017853">
    <property type="entry name" value="GH"/>
</dbReference>
<dbReference type="EC" id="3.2.1.78" evidence="4"/>
<keyword evidence="7" id="KW-0732">Signal</keyword>
<dbReference type="PANTHER" id="PTHR31451:SF39">
    <property type="entry name" value="MANNAN ENDO-1,4-BETA-MANNOSIDASE 1"/>
    <property type="match status" value="1"/>
</dbReference>
<evidence type="ECO:0000256" key="7">
    <source>
        <dbReference type="ARBA" id="ARBA00022729"/>
    </source>
</evidence>
<name>A0AAW1PBW8_9CHLO</name>
<protein>
    <recommendedName>
        <fullName evidence="4">mannan endo-1,4-beta-mannosidase</fullName>
        <ecNumber evidence="4">3.2.1.78</ecNumber>
    </recommendedName>
</protein>
<evidence type="ECO:0000313" key="15">
    <source>
        <dbReference type="Proteomes" id="UP001489004"/>
    </source>
</evidence>
<comment type="subcellular location">
    <subcellularLocation>
        <location evidence="2">Secreted</location>
    </subcellularLocation>
</comment>
<dbReference type="Pfam" id="PF00024">
    <property type="entry name" value="PAN_1"/>
    <property type="match status" value="1"/>
</dbReference>
<dbReference type="SMART" id="SM00179">
    <property type="entry name" value="EGF_CA"/>
    <property type="match status" value="1"/>
</dbReference>
<evidence type="ECO:0000313" key="14">
    <source>
        <dbReference type="EMBL" id="KAK9806092.1"/>
    </source>
</evidence>
<keyword evidence="8" id="KW-0677">Repeat</keyword>
<dbReference type="FunFam" id="2.10.25.10:FF:000038">
    <property type="entry name" value="Fibrillin 2"/>
    <property type="match status" value="1"/>
</dbReference>
<dbReference type="AlphaFoldDB" id="A0AAW1PBW8"/>
<evidence type="ECO:0000256" key="3">
    <source>
        <dbReference type="ARBA" id="ARBA00005641"/>
    </source>
</evidence>
<accession>A0AAW1PBW8</accession>
<dbReference type="InterPro" id="IPR000177">
    <property type="entry name" value="Apple"/>
</dbReference>
<reference evidence="14 15" key="1">
    <citation type="journal article" date="2024" name="Nat. Commun.">
        <title>Phylogenomics reveals the evolutionary origins of lichenization in chlorophyte algae.</title>
        <authorList>
            <person name="Puginier C."/>
            <person name="Libourel C."/>
            <person name="Otte J."/>
            <person name="Skaloud P."/>
            <person name="Haon M."/>
            <person name="Grisel S."/>
            <person name="Petersen M."/>
            <person name="Berrin J.G."/>
            <person name="Delaux P.M."/>
            <person name="Dal Grande F."/>
            <person name="Keller J."/>
        </authorList>
    </citation>
    <scope>NUCLEOTIDE SEQUENCE [LARGE SCALE GENOMIC DNA]</scope>
    <source>
        <strain evidence="14 15">SAG 2043</strain>
    </source>
</reference>
<dbReference type="Gene3D" id="2.10.25.10">
    <property type="entry name" value="Laminin"/>
    <property type="match status" value="1"/>
</dbReference>
<dbReference type="InterPro" id="IPR045053">
    <property type="entry name" value="MAN-like"/>
</dbReference>
<dbReference type="InterPro" id="IPR000152">
    <property type="entry name" value="EGF-type_Asp/Asn_hydroxyl_site"/>
</dbReference>
<dbReference type="Gene3D" id="3.20.20.80">
    <property type="entry name" value="Glycosidases"/>
    <property type="match status" value="2"/>
</dbReference>
<keyword evidence="6 12" id="KW-0245">EGF-like domain</keyword>
<evidence type="ECO:0000256" key="2">
    <source>
        <dbReference type="ARBA" id="ARBA00004613"/>
    </source>
</evidence>
<dbReference type="GO" id="GO:0016985">
    <property type="term" value="F:mannan endo-1,4-beta-mannosidase activity"/>
    <property type="evidence" value="ECO:0007669"/>
    <property type="project" value="UniProtKB-EC"/>
</dbReference>
<dbReference type="PROSITE" id="PS00010">
    <property type="entry name" value="ASX_HYDROXYL"/>
    <property type="match status" value="1"/>
</dbReference>
<comment type="caution">
    <text evidence="14">The sequence shown here is derived from an EMBL/GenBank/DDBJ whole genome shotgun (WGS) entry which is preliminary data.</text>
</comment>
<keyword evidence="9" id="KW-0378">Hydrolase</keyword>
<dbReference type="Gene3D" id="3.50.4.10">
    <property type="entry name" value="Hepatocyte Growth Factor"/>
    <property type="match status" value="1"/>
</dbReference>
<dbReference type="SUPFAM" id="SSF51445">
    <property type="entry name" value="(Trans)glycosidases"/>
    <property type="match status" value="2"/>
</dbReference>
<evidence type="ECO:0000256" key="1">
    <source>
        <dbReference type="ARBA" id="ARBA00001678"/>
    </source>
</evidence>
<evidence type="ECO:0000259" key="13">
    <source>
        <dbReference type="PROSITE" id="PS50026"/>
    </source>
</evidence>
<dbReference type="Proteomes" id="UP001489004">
    <property type="component" value="Unassembled WGS sequence"/>
</dbReference>
<feature type="domain" description="EGF-like" evidence="13">
    <location>
        <begin position="486"/>
        <end position="527"/>
    </location>
</feature>
<dbReference type="CDD" id="cd01100">
    <property type="entry name" value="APPLE_Factor_XI_like"/>
    <property type="match status" value="1"/>
</dbReference>
<dbReference type="PROSITE" id="PS50026">
    <property type="entry name" value="EGF_3"/>
    <property type="match status" value="1"/>
</dbReference>
<proteinExistence type="inferred from homology"/>
<dbReference type="InterPro" id="IPR003609">
    <property type="entry name" value="Pan_app"/>
</dbReference>
<gene>
    <name evidence="14" type="ORF">WJX72_001044</name>
</gene>
<keyword evidence="5" id="KW-0964">Secreted</keyword>
<dbReference type="Pfam" id="PF26410">
    <property type="entry name" value="GH5_mannosidase"/>
    <property type="match status" value="2"/>
</dbReference>
<evidence type="ECO:0000256" key="8">
    <source>
        <dbReference type="ARBA" id="ARBA00022737"/>
    </source>
</evidence>
<dbReference type="InterPro" id="IPR001547">
    <property type="entry name" value="Glyco_hydro_5"/>
</dbReference>